<dbReference type="EMBL" id="CP000556">
    <property type="protein sequence ID" value="ABM96886.1"/>
    <property type="molecule type" value="Genomic_DNA"/>
</dbReference>
<evidence type="ECO:0000313" key="3">
    <source>
        <dbReference type="Proteomes" id="UP000000366"/>
    </source>
</evidence>
<proteinExistence type="predicted"/>
<sequence>MWVGLSRGLSHDVVVHAADAVRALQVLDPRRHEFDAAVAQAVTCVLVCELTPLKAPAAAGAQEPANGLRRVRMDDGGRHVQISLS</sequence>
<geneLocation type="plasmid" evidence="2 3">
    <name>RPME01</name>
</geneLocation>
<name>A2SMU7_METPP</name>
<gene>
    <name evidence="2" type="ordered locus">Mpe_B0107</name>
</gene>
<keyword evidence="2" id="KW-0614">Plasmid</keyword>
<keyword evidence="3" id="KW-1185">Reference proteome</keyword>
<reference evidence="2 3" key="1">
    <citation type="journal article" date="2007" name="J. Bacteriol.">
        <title>Whole-genome analysis of the methyl tert-butyl ether-degrading beta-proteobacterium Methylibium petroleiphilum PM1.</title>
        <authorList>
            <person name="Kane S.R."/>
            <person name="Chakicherla A.Y."/>
            <person name="Chain P.S.G."/>
            <person name="Schmidt R."/>
            <person name="Shin M.W."/>
            <person name="Legler T.C."/>
            <person name="Scow K.M."/>
            <person name="Larimer F.W."/>
            <person name="Lucas S.M."/>
            <person name="Richardson P.M."/>
            <person name="Hristova K.R."/>
        </authorList>
    </citation>
    <scope>NUCLEOTIDE SEQUENCE [LARGE SCALE GENOMIC DNA]</scope>
    <source>
        <strain evidence="3">ATCC BAA-1232 / LMG 22953 / PM1</strain>
        <plasmid evidence="2 3">RPME01</plasmid>
    </source>
</reference>
<protein>
    <submittedName>
        <fullName evidence="2">Uncharacterized protein</fullName>
    </submittedName>
</protein>
<dbReference type="KEGG" id="mpt:Mpe_B0107"/>
<feature type="region of interest" description="Disordered" evidence="1">
    <location>
        <begin position="59"/>
        <end position="85"/>
    </location>
</feature>
<evidence type="ECO:0000256" key="1">
    <source>
        <dbReference type="SAM" id="MobiDB-lite"/>
    </source>
</evidence>
<dbReference type="HOGENOM" id="CLU_2508926_0_0_4"/>
<accession>A2SMU7</accession>
<dbReference type="AlphaFoldDB" id="A2SMU7"/>
<dbReference type="Proteomes" id="UP000000366">
    <property type="component" value="Plasmid RPME01"/>
</dbReference>
<organism evidence="2 3">
    <name type="scientific">Methylibium petroleiphilum (strain ATCC BAA-1232 / LMG 22953 / PM1)</name>
    <dbReference type="NCBI Taxonomy" id="420662"/>
    <lineage>
        <taxon>Bacteria</taxon>
        <taxon>Pseudomonadati</taxon>
        <taxon>Pseudomonadota</taxon>
        <taxon>Betaproteobacteria</taxon>
        <taxon>Burkholderiales</taxon>
        <taxon>Sphaerotilaceae</taxon>
        <taxon>Methylibium</taxon>
    </lineage>
</organism>
<evidence type="ECO:0000313" key="2">
    <source>
        <dbReference type="EMBL" id="ABM96886.1"/>
    </source>
</evidence>